<sequence>MQTKLSSTASSYYPGCGDPGCKHGTHNVPLPDPYGGDNDTDDHIKTEEDWMGDELIAKLTLGSTSKFSEAIARERPSWKGLDSIAESILGDQSSGAHAGNTLGSASASGHVVSVGTTPLLPESESREATAGQELSASNRRHSAWWFKRIPKGIEPLPIDAIEHMQAHLVLINAFPDPGATLAFACDSLMTAVEDHQPDTRFLCQQFQDDIEYFTLLIPVISWIRSEVKERCNAICVPKIYAIGPQMEITRIIQGQLSNYNYTFPYALIGIAPDGILRRVQLYQNAHIILVIQDLYFTGGGSSLAT</sequence>
<dbReference type="EMBL" id="JAKELL010000139">
    <property type="protein sequence ID" value="KAH8980310.1"/>
    <property type="molecule type" value="Genomic_DNA"/>
</dbReference>
<name>A0AAD4L6Q9_9AGAM</name>
<evidence type="ECO:0000256" key="1">
    <source>
        <dbReference type="SAM" id="MobiDB-lite"/>
    </source>
</evidence>
<dbReference type="Proteomes" id="UP001201163">
    <property type="component" value="Unassembled WGS sequence"/>
</dbReference>
<protein>
    <recommendedName>
        <fullName evidence="2">DUF6532 domain-containing protein</fullName>
    </recommendedName>
</protein>
<organism evidence="3 4">
    <name type="scientific">Lactarius akahatsu</name>
    <dbReference type="NCBI Taxonomy" id="416441"/>
    <lineage>
        <taxon>Eukaryota</taxon>
        <taxon>Fungi</taxon>
        <taxon>Dikarya</taxon>
        <taxon>Basidiomycota</taxon>
        <taxon>Agaricomycotina</taxon>
        <taxon>Agaricomycetes</taxon>
        <taxon>Russulales</taxon>
        <taxon>Russulaceae</taxon>
        <taxon>Lactarius</taxon>
    </lineage>
</organism>
<dbReference type="AlphaFoldDB" id="A0AAD4L6Q9"/>
<dbReference type="Pfam" id="PF20149">
    <property type="entry name" value="DUF6532"/>
    <property type="match status" value="1"/>
</dbReference>
<feature type="domain" description="DUF6532" evidence="2">
    <location>
        <begin position="160"/>
        <end position="301"/>
    </location>
</feature>
<accession>A0AAD4L6Q9</accession>
<feature type="region of interest" description="Disordered" evidence="1">
    <location>
        <begin position="115"/>
        <end position="134"/>
    </location>
</feature>
<reference evidence="3" key="1">
    <citation type="submission" date="2022-01" db="EMBL/GenBank/DDBJ databases">
        <title>Comparative genomics reveals a dynamic genome evolution in the ectomycorrhizal milk-cap (Lactarius) mushrooms.</title>
        <authorList>
            <consortium name="DOE Joint Genome Institute"/>
            <person name="Lebreton A."/>
            <person name="Tang N."/>
            <person name="Kuo A."/>
            <person name="LaButti K."/>
            <person name="Drula E."/>
            <person name="Barry K."/>
            <person name="Clum A."/>
            <person name="Lipzen A."/>
            <person name="Mousain D."/>
            <person name="Ng V."/>
            <person name="Wang R."/>
            <person name="Wang X."/>
            <person name="Dai Y."/>
            <person name="Henrissat B."/>
            <person name="Grigoriev I.V."/>
            <person name="Guerin-Laguette A."/>
            <person name="Yu F."/>
            <person name="Martin F.M."/>
        </authorList>
    </citation>
    <scope>NUCLEOTIDE SEQUENCE</scope>
    <source>
        <strain evidence="3">QP</strain>
    </source>
</reference>
<evidence type="ECO:0000313" key="4">
    <source>
        <dbReference type="Proteomes" id="UP001201163"/>
    </source>
</evidence>
<keyword evidence="4" id="KW-1185">Reference proteome</keyword>
<dbReference type="InterPro" id="IPR045341">
    <property type="entry name" value="DUF6532"/>
</dbReference>
<evidence type="ECO:0000259" key="2">
    <source>
        <dbReference type="Pfam" id="PF20149"/>
    </source>
</evidence>
<proteinExistence type="predicted"/>
<evidence type="ECO:0000313" key="3">
    <source>
        <dbReference type="EMBL" id="KAH8980310.1"/>
    </source>
</evidence>
<comment type="caution">
    <text evidence="3">The sequence shown here is derived from an EMBL/GenBank/DDBJ whole genome shotgun (WGS) entry which is preliminary data.</text>
</comment>
<gene>
    <name evidence="3" type="ORF">EDB92DRAFT_1820590</name>
</gene>